<protein>
    <submittedName>
        <fullName evidence="1">39835_t:CDS:1</fullName>
    </submittedName>
</protein>
<dbReference type="EMBL" id="CAJVQB010004487">
    <property type="protein sequence ID" value="CAG8637151.1"/>
    <property type="molecule type" value="Genomic_DNA"/>
</dbReference>
<feature type="non-terminal residue" evidence="1">
    <location>
        <position position="1"/>
    </location>
</feature>
<keyword evidence="2" id="KW-1185">Reference proteome</keyword>
<comment type="caution">
    <text evidence="1">The sequence shown here is derived from an EMBL/GenBank/DDBJ whole genome shotgun (WGS) entry which is preliminary data.</text>
</comment>
<evidence type="ECO:0000313" key="1">
    <source>
        <dbReference type="EMBL" id="CAG8637151.1"/>
    </source>
</evidence>
<reference evidence="1 2" key="1">
    <citation type="submission" date="2021-06" db="EMBL/GenBank/DDBJ databases">
        <authorList>
            <person name="Kallberg Y."/>
            <person name="Tangrot J."/>
            <person name="Rosling A."/>
        </authorList>
    </citation>
    <scope>NUCLEOTIDE SEQUENCE [LARGE SCALE GENOMIC DNA]</scope>
    <source>
        <strain evidence="1 2">120-4 pot B 10/14</strain>
    </source>
</reference>
<dbReference type="Proteomes" id="UP000789901">
    <property type="component" value="Unassembled WGS sequence"/>
</dbReference>
<gene>
    <name evidence="1" type="ORF">GMARGA_LOCUS8649</name>
</gene>
<name>A0ABN7UN28_GIGMA</name>
<accession>A0ABN7UN28</accession>
<sequence>IFVYNLVSSNAIAIDLNLAENYTQAPNCLGLTNFSTVTITAKLKTNKLSNIPTGNL</sequence>
<organism evidence="1 2">
    <name type="scientific">Gigaspora margarita</name>
    <dbReference type="NCBI Taxonomy" id="4874"/>
    <lineage>
        <taxon>Eukaryota</taxon>
        <taxon>Fungi</taxon>
        <taxon>Fungi incertae sedis</taxon>
        <taxon>Mucoromycota</taxon>
        <taxon>Glomeromycotina</taxon>
        <taxon>Glomeromycetes</taxon>
        <taxon>Diversisporales</taxon>
        <taxon>Gigasporaceae</taxon>
        <taxon>Gigaspora</taxon>
    </lineage>
</organism>
<proteinExistence type="predicted"/>
<evidence type="ECO:0000313" key="2">
    <source>
        <dbReference type="Proteomes" id="UP000789901"/>
    </source>
</evidence>